<protein>
    <recommendedName>
        <fullName evidence="5">Tetratricopeptide repeat protein</fullName>
    </recommendedName>
</protein>
<dbReference type="InterPro" id="IPR002182">
    <property type="entry name" value="NB-ARC"/>
</dbReference>
<dbReference type="InterPro" id="IPR027417">
    <property type="entry name" value="P-loop_NTPase"/>
</dbReference>
<keyword evidence="4" id="KW-1185">Reference proteome</keyword>
<dbReference type="Gene3D" id="1.25.40.10">
    <property type="entry name" value="Tetratricopeptide repeat domain"/>
    <property type="match status" value="2"/>
</dbReference>
<dbReference type="SUPFAM" id="SSF52540">
    <property type="entry name" value="P-loop containing nucleoside triphosphate hydrolases"/>
    <property type="match status" value="1"/>
</dbReference>
<dbReference type="Pfam" id="PF13374">
    <property type="entry name" value="TPR_10"/>
    <property type="match status" value="7"/>
</dbReference>
<evidence type="ECO:0000313" key="4">
    <source>
        <dbReference type="Proteomes" id="UP000487268"/>
    </source>
</evidence>
<sequence length="855" mass="92340">MRVAQIDPAQIRTRQELVEQLGLLFVRDGWSHHRLAEAADGLSPATVRKAVSDVTALPRPSTLKALAKAFGRDAGPWLEARDRIQRLEKNSSAPEGTGSAPRVQVGVVPRAADCFQRREAASKLEKMAAGGGTVVLCQVLAGMGGVGKTQLAAAYAREQQVDVLVWVTASSTVEIVAAYADAATALGLPAVPGDQKQEARRFLEWAATTDDRWLIVLDDVQEPGDLRGWWPPDSGNGRVVVTTRRRDAVLSGQGRRLIDVELFTPDEARAYLTAKLAVHGLDDDSAQVDGLAEDVGWLPLALAQAAAYMVDAGLDCAGYRARLADRRRELPDVLPEPGCLPDDHQAVVAAAWSLSIERADRARPAGLARPLLWLCSMLDPNGIPAVVLTSEAALTYLAEHRPSEQEVESDLVWDALRVLHRFSLIDHTPEAFAQEVRVHNLVQRATRESLTPEQRAATVQAAADALLEVWPEVERGQLAPILRANTMPLRHAAGSLLWQGEMHGVLFCAVESLGAAGQPSGAATECIELLTICDQLLGSAHSDTLDIRHNLAYWRGEAGDPAGATDAFQGLLTDRLRILGPDHPDTLTTRGNLARWRGEAGDPAGAADALQELLTDRLRILGPDHPDTLATRSNLAYWRGGSGDPAGAADALQELLTDHLRILGPDHPDTLATRHNLAYWRGGSGDPAGAADAFQELLTDHLRILGPDHPDTLTTRSNLARWRGEAGDPAGAADAFQELLTDRLRILGPDHPHTLTTRSNLAYWRGGSGDPAGAADAFQELLTDRLRILGPDHPDTLTTRNNLAYWRGYAGDPAVAVEAFAELLVDCQRVLGSEHPLISSVQDNLSYWRKQADPS</sequence>
<dbReference type="Proteomes" id="UP000487268">
    <property type="component" value="Unassembled WGS sequence"/>
</dbReference>
<evidence type="ECO:0000313" key="3">
    <source>
        <dbReference type="EMBL" id="MQY03288.1"/>
    </source>
</evidence>
<reference evidence="3 4" key="1">
    <citation type="submission" date="2019-10" db="EMBL/GenBank/DDBJ databases">
        <title>Actinomadura rubteroloni sp. nov. and Actinomadura macrotermitis sp. nov., isolated from the gut of fungus growing-termite Macrotermes natalensis.</title>
        <authorList>
            <person name="Benndorf R."/>
            <person name="Martin K."/>
            <person name="Kuefner M."/>
            <person name="De Beer W."/>
            <person name="Kaster A.-K."/>
            <person name="Vollmers J."/>
            <person name="Poulsen M."/>
            <person name="Beemelmanns C."/>
        </authorList>
    </citation>
    <scope>NUCLEOTIDE SEQUENCE [LARGE SCALE GENOMIC DNA]</scope>
    <source>
        <strain evidence="3 4">RB68</strain>
    </source>
</reference>
<proteinExistence type="predicted"/>
<feature type="domain" description="NB-ARC" evidence="1">
    <location>
        <begin position="139"/>
        <end position="273"/>
    </location>
</feature>
<evidence type="ECO:0008006" key="5">
    <source>
        <dbReference type="Google" id="ProtNLM"/>
    </source>
</evidence>
<dbReference type="Gene3D" id="3.40.50.300">
    <property type="entry name" value="P-loop containing nucleotide triphosphate hydrolases"/>
    <property type="match status" value="1"/>
</dbReference>
<dbReference type="PRINTS" id="PR00364">
    <property type="entry name" value="DISEASERSIST"/>
</dbReference>
<dbReference type="EMBL" id="WEGH01000001">
    <property type="protein sequence ID" value="MQY03288.1"/>
    <property type="molecule type" value="Genomic_DNA"/>
</dbReference>
<dbReference type="PANTHER" id="PTHR46082">
    <property type="entry name" value="ATP/GTP-BINDING PROTEIN-RELATED"/>
    <property type="match status" value="1"/>
</dbReference>
<dbReference type="SUPFAM" id="SSF48452">
    <property type="entry name" value="TPR-like"/>
    <property type="match status" value="3"/>
</dbReference>
<dbReference type="GO" id="GO:0043531">
    <property type="term" value="F:ADP binding"/>
    <property type="evidence" value="ECO:0007669"/>
    <property type="project" value="InterPro"/>
</dbReference>
<comment type="caution">
    <text evidence="3">The sequence shown here is derived from an EMBL/GenBank/DDBJ whole genome shotgun (WGS) entry which is preliminary data.</text>
</comment>
<dbReference type="Pfam" id="PF25000">
    <property type="entry name" value="DUF7779"/>
    <property type="match status" value="1"/>
</dbReference>
<evidence type="ECO:0000259" key="2">
    <source>
        <dbReference type="Pfam" id="PF25000"/>
    </source>
</evidence>
<dbReference type="InterPro" id="IPR053137">
    <property type="entry name" value="NLR-like"/>
</dbReference>
<evidence type="ECO:0000259" key="1">
    <source>
        <dbReference type="Pfam" id="PF00931"/>
    </source>
</evidence>
<name>A0A7K0BQ17_9ACTN</name>
<gene>
    <name evidence="3" type="ORF">ACRB68_13300</name>
</gene>
<dbReference type="InterPro" id="IPR056681">
    <property type="entry name" value="DUF7779"/>
</dbReference>
<accession>A0A7K0BQ17</accession>
<dbReference type="PANTHER" id="PTHR46082:SF6">
    <property type="entry name" value="AAA+ ATPASE DOMAIN-CONTAINING PROTEIN-RELATED"/>
    <property type="match status" value="1"/>
</dbReference>
<dbReference type="InterPro" id="IPR011990">
    <property type="entry name" value="TPR-like_helical_dom_sf"/>
</dbReference>
<organism evidence="3 4">
    <name type="scientific">Actinomadura macrotermitis</name>
    <dbReference type="NCBI Taxonomy" id="2585200"/>
    <lineage>
        <taxon>Bacteria</taxon>
        <taxon>Bacillati</taxon>
        <taxon>Actinomycetota</taxon>
        <taxon>Actinomycetes</taxon>
        <taxon>Streptosporangiales</taxon>
        <taxon>Thermomonosporaceae</taxon>
        <taxon>Actinomadura</taxon>
    </lineage>
</organism>
<dbReference type="AlphaFoldDB" id="A0A7K0BQ17"/>
<feature type="domain" description="DUF7779" evidence="2">
    <location>
        <begin position="368"/>
        <end position="454"/>
    </location>
</feature>
<dbReference type="Pfam" id="PF00931">
    <property type="entry name" value="NB-ARC"/>
    <property type="match status" value="1"/>
</dbReference>